<reference evidence="7 8" key="1">
    <citation type="journal article" date="2020" name="J. Bacteriol.">
        <title>Aerococcus urinae Isolated from Women with Lower Urinary Tract Symptoms: In Vitro Aggregation and Genome Analysis.</title>
        <authorList>
            <person name="Hilt E.E."/>
            <person name="Putonti C."/>
            <person name="Thomas-White K."/>
            <person name="Lewis A.L."/>
            <person name="Visick K.L."/>
            <person name="Gilbert N.M."/>
            <person name="Wolfe A.J."/>
        </authorList>
    </citation>
    <scope>NUCLEOTIDE SEQUENCE [LARGE SCALE GENOMIC DNA]</scope>
    <source>
        <strain evidence="7 8">UMB1016</strain>
    </source>
</reference>
<proteinExistence type="inferred from homology"/>
<dbReference type="Proteomes" id="UP001069047">
    <property type="component" value="Unassembled WGS sequence"/>
</dbReference>
<dbReference type="Gene3D" id="3.40.50.300">
    <property type="entry name" value="P-loop containing nucleotide triphosphate hydrolases"/>
    <property type="match status" value="1"/>
</dbReference>
<accession>A0A9Q4DF00</accession>
<evidence type="ECO:0000256" key="1">
    <source>
        <dbReference type="ARBA" id="ARBA00005417"/>
    </source>
</evidence>
<evidence type="ECO:0000313" key="7">
    <source>
        <dbReference type="EMBL" id="WWC53977.1"/>
    </source>
</evidence>
<keyword evidence="8" id="KW-1185">Reference proteome</keyword>
<dbReference type="GeneID" id="89334396"/>
<gene>
    <name evidence="7" type="ORF">DBT44_0006110</name>
    <name evidence="6" type="ORF">ODY61_05340</name>
</gene>
<evidence type="ECO:0000313" key="9">
    <source>
        <dbReference type="Proteomes" id="UP001069047"/>
    </source>
</evidence>
<feature type="domain" description="ABC transporter" evidence="5">
    <location>
        <begin position="6"/>
        <end position="232"/>
    </location>
</feature>
<dbReference type="Pfam" id="PF00005">
    <property type="entry name" value="ABC_tran"/>
    <property type="match status" value="1"/>
</dbReference>
<comment type="similarity">
    <text evidence="1">Belongs to the ABC transporter superfamily.</text>
</comment>
<dbReference type="EMBL" id="JAOTMY010000002">
    <property type="protein sequence ID" value="MCY3087543.1"/>
    <property type="molecule type" value="Genomic_DNA"/>
</dbReference>
<name>A0A1E9PEL4_9LACT</name>
<keyword evidence="3" id="KW-0547">Nucleotide-binding</keyword>
<dbReference type="SUPFAM" id="SSF52540">
    <property type="entry name" value="P-loop containing nucleoside triphosphate hydrolases"/>
    <property type="match status" value="1"/>
</dbReference>
<dbReference type="PROSITE" id="PS00211">
    <property type="entry name" value="ABC_TRANSPORTER_1"/>
    <property type="match status" value="1"/>
</dbReference>
<dbReference type="PROSITE" id="PS50893">
    <property type="entry name" value="ABC_TRANSPORTER_2"/>
    <property type="match status" value="1"/>
</dbReference>
<accession>A0A1E9PEL4</accession>
<dbReference type="SMART" id="SM00382">
    <property type="entry name" value="AAA"/>
    <property type="match status" value="1"/>
</dbReference>
<dbReference type="InterPro" id="IPR003593">
    <property type="entry name" value="AAA+_ATPase"/>
</dbReference>
<evidence type="ECO:0000256" key="4">
    <source>
        <dbReference type="ARBA" id="ARBA00022840"/>
    </source>
</evidence>
<dbReference type="RefSeq" id="WP_070559882.1">
    <property type="nucleotide sequence ID" value="NZ_CAJHLG010000003.1"/>
</dbReference>
<keyword evidence="2" id="KW-0813">Transport</keyword>
<evidence type="ECO:0000256" key="3">
    <source>
        <dbReference type="ARBA" id="ARBA00022741"/>
    </source>
</evidence>
<dbReference type="EMBL" id="CP145132">
    <property type="protein sequence ID" value="WWC53977.1"/>
    <property type="molecule type" value="Genomic_DNA"/>
</dbReference>
<dbReference type="InterPro" id="IPR017871">
    <property type="entry name" value="ABC_transporter-like_CS"/>
</dbReference>
<sequence length="305" mass="34201">MANLAIETDNLSKSYGQQVALDQVSIQIKAGEIYGLVGRNGAGKTTLLKILSRQIQATSGYYTFFNERVDSRAHDLRLGMMIEGPGLYPHLSARDNLMLKCEAMGIRRPGYVQELLELVGLGQVKQKKAKSFSLGMKQRLSLALALVGDPDILLLDEPTNGLDPQGIADFRKLIQRLNQERGLTIMISSHILSELAKMIDKIGIIHQGILVKEVSKQELEKENRNKYVLRSHDLRTVLAYLEENLNLKDFLVVDDHTLYIYEYLDQAEKIPHSLIRAGILFESFAYSGNSLEDYYMQLTGGGNDA</sequence>
<dbReference type="PANTHER" id="PTHR43335:SF8">
    <property type="entry name" value="ABC TRANSPORTER, ATP-BINDING PROTEIN"/>
    <property type="match status" value="1"/>
</dbReference>
<dbReference type="GO" id="GO:0005524">
    <property type="term" value="F:ATP binding"/>
    <property type="evidence" value="ECO:0007669"/>
    <property type="project" value="UniProtKB-KW"/>
</dbReference>
<dbReference type="InterPro" id="IPR027417">
    <property type="entry name" value="P-loop_NTPase"/>
</dbReference>
<evidence type="ECO:0000259" key="5">
    <source>
        <dbReference type="PROSITE" id="PS50893"/>
    </source>
</evidence>
<evidence type="ECO:0000313" key="6">
    <source>
        <dbReference type="EMBL" id="MCY3087543.1"/>
    </source>
</evidence>
<evidence type="ECO:0000256" key="2">
    <source>
        <dbReference type="ARBA" id="ARBA00022448"/>
    </source>
</evidence>
<reference evidence="6" key="2">
    <citation type="submission" date="2022-09" db="EMBL/GenBank/DDBJ databases">
        <title>Aerococcus urinae taxonomy study.</title>
        <authorList>
            <person name="Christensen J."/>
            <person name="Senneby E."/>
        </authorList>
    </citation>
    <scope>NUCLEOTIDE SEQUENCE</scope>
    <source>
        <strain evidence="6">LUND-41-B12</strain>
    </source>
</reference>
<keyword evidence="4 6" id="KW-0067">ATP-binding</keyword>
<organism evidence="6 9">
    <name type="scientific">Aerococcus mictus</name>
    <dbReference type="NCBI Taxonomy" id="2976810"/>
    <lineage>
        <taxon>Bacteria</taxon>
        <taxon>Bacillati</taxon>
        <taxon>Bacillota</taxon>
        <taxon>Bacilli</taxon>
        <taxon>Lactobacillales</taxon>
        <taxon>Aerococcaceae</taxon>
        <taxon>Aerococcus</taxon>
    </lineage>
</organism>
<dbReference type="AlphaFoldDB" id="A0A1E9PEL4"/>
<dbReference type="InterPro" id="IPR003439">
    <property type="entry name" value="ABC_transporter-like_ATP-bd"/>
</dbReference>
<protein>
    <submittedName>
        <fullName evidence="6">ABC transporter ATP-binding protein</fullName>
    </submittedName>
</protein>
<dbReference type="GO" id="GO:0016887">
    <property type="term" value="F:ATP hydrolysis activity"/>
    <property type="evidence" value="ECO:0007669"/>
    <property type="project" value="InterPro"/>
</dbReference>
<dbReference type="Proteomes" id="UP000250354">
    <property type="component" value="Chromosome"/>
</dbReference>
<dbReference type="PANTHER" id="PTHR43335">
    <property type="entry name" value="ABC TRANSPORTER, ATP-BINDING PROTEIN"/>
    <property type="match status" value="1"/>
</dbReference>
<evidence type="ECO:0000313" key="8">
    <source>
        <dbReference type="Proteomes" id="UP000250354"/>
    </source>
</evidence>
<reference evidence="7" key="3">
    <citation type="submission" date="2024-02" db="EMBL/GenBank/DDBJ databases">
        <authorList>
            <person name="Choi B."/>
        </authorList>
    </citation>
    <scope>NUCLEOTIDE SEQUENCE</scope>
    <source>
        <strain evidence="7">UMB1016</strain>
    </source>
</reference>